<feature type="domain" description="ANTAR" evidence="3">
    <location>
        <begin position="208"/>
        <end position="278"/>
    </location>
</feature>
<reference evidence="4 5" key="1">
    <citation type="journal article" date="2017" name="Int. J. Syst. Evol. Microbiol.">
        <title>Pseudokineococcus basanitobsidens sp. nov., isolated from volcanic rock.</title>
        <authorList>
            <person name="Lee D.W."/>
            <person name="Park M.Y."/>
            <person name="Kim J.J."/>
            <person name="Kim B.S."/>
        </authorList>
    </citation>
    <scope>NUCLEOTIDE SEQUENCE [LARGE SCALE GENOMIC DNA]</scope>
    <source>
        <strain evidence="4 5">DSM 103726</strain>
    </source>
</reference>
<dbReference type="SUPFAM" id="SSF55781">
    <property type="entry name" value="GAF domain-like"/>
    <property type="match status" value="1"/>
</dbReference>
<dbReference type="Gene3D" id="3.30.450.40">
    <property type="match status" value="1"/>
</dbReference>
<feature type="domain" description="GAF" evidence="2">
    <location>
        <begin position="70"/>
        <end position="218"/>
    </location>
</feature>
<gene>
    <name evidence="4" type="ORF">WDZ17_13980</name>
</gene>
<dbReference type="RefSeq" id="WP_339575785.1">
    <property type="nucleotide sequence ID" value="NZ_JBBIAA010000022.1"/>
</dbReference>
<evidence type="ECO:0000313" key="5">
    <source>
        <dbReference type="Proteomes" id="UP001387100"/>
    </source>
</evidence>
<dbReference type="Proteomes" id="UP001387100">
    <property type="component" value="Unassembled WGS sequence"/>
</dbReference>
<dbReference type="InterPro" id="IPR003018">
    <property type="entry name" value="GAF"/>
</dbReference>
<comment type="caution">
    <text evidence="4">The sequence shown here is derived from an EMBL/GenBank/DDBJ whole genome shotgun (WGS) entry which is preliminary data.</text>
</comment>
<organism evidence="4 5">
    <name type="scientific">Pseudokineococcus basanitobsidens</name>
    <dbReference type="NCBI Taxonomy" id="1926649"/>
    <lineage>
        <taxon>Bacteria</taxon>
        <taxon>Bacillati</taxon>
        <taxon>Actinomycetota</taxon>
        <taxon>Actinomycetes</taxon>
        <taxon>Kineosporiales</taxon>
        <taxon>Kineosporiaceae</taxon>
        <taxon>Pseudokineococcus</taxon>
    </lineage>
</organism>
<dbReference type="Pfam" id="PF13185">
    <property type="entry name" value="GAF_2"/>
    <property type="match status" value="1"/>
</dbReference>
<evidence type="ECO:0000256" key="1">
    <source>
        <dbReference type="SAM" id="MobiDB-lite"/>
    </source>
</evidence>
<keyword evidence="5" id="KW-1185">Reference proteome</keyword>
<dbReference type="SMART" id="SM01012">
    <property type="entry name" value="ANTAR"/>
    <property type="match status" value="1"/>
</dbReference>
<dbReference type="EMBL" id="JBBIAA010000022">
    <property type="protein sequence ID" value="MEJ5946402.1"/>
    <property type="molecule type" value="Genomic_DNA"/>
</dbReference>
<dbReference type="SMART" id="SM00065">
    <property type="entry name" value="GAF"/>
    <property type="match status" value="1"/>
</dbReference>
<evidence type="ECO:0000313" key="4">
    <source>
        <dbReference type="EMBL" id="MEJ5946402.1"/>
    </source>
</evidence>
<feature type="region of interest" description="Disordered" evidence="1">
    <location>
        <begin position="1"/>
        <end position="28"/>
    </location>
</feature>
<dbReference type="InterPro" id="IPR029016">
    <property type="entry name" value="GAF-like_dom_sf"/>
</dbReference>
<protein>
    <submittedName>
        <fullName evidence="4">GAF and ANTAR domain-containing protein</fullName>
    </submittedName>
</protein>
<name>A0ABU8RMS6_9ACTN</name>
<accession>A0ABU8RMS6</accession>
<proteinExistence type="predicted"/>
<sequence>MSHTRGAPLAGAPARHADDGPTSWGGGRVASHRTRQILAGLVDHAVDGHAVDGRSVDGHAVDGRSVDGHAVDGLPHRLVAWCSRSLPVSGTGLVLMSHDQPAGTVAASDGVATGLEELQFTLGEGPCVESSSTGRSVLVPDLALEDGQRWPAFARGALELGARAVFALPLRVGEIRLGVLDLYRDTPGLLVDGDLAEALAFADAATALLLHLQAQAATSATGDQASPVELQDGRAEVHQATGMVSVQSGLPLAASLVVLRSRAYSLGRPVVDVARDVLVGTLDFTRADP</sequence>
<dbReference type="InterPro" id="IPR005561">
    <property type="entry name" value="ANTAR"/>
</dbReference>
<evidence type="ECO:0000259" key="3">
    <source>
        <dbReference type="SMART" id="SM01012"/>
    </source>
</evidence>
<evidence type="ECO:0000259" key="2">
    <source>
        <dbReference type="SMART" id="SM00065"/>
    </source>
</evidence>